<sequence>MKIELRDTKNGKGVFATKEFILGEVVIEFTGKIFKGDELPDPYNNVVDHYIQVGVNEYIGPSGKLDDFINHSCSPNAGLFFTDKGIFLKTINKIGAGEEITFDYSTTMLDDDWTMKCDCGSNKCRKIIKEFRFLPEETKERYIQLGIVPNYVLIKQQ</sequence>
<reference evidence="2 3" key="1">
    <citation type="journal article" date="2016" name="Nat. Commun.">
        <title>Thousands of microbial genomes shed light on interconnected biogeochemical processes in an aquifer system.</title>
        <authorList>
            <person name="Anantharaman K."/>
            <person name="Brown C.T."/>
            <person name="Hug L.A."/>
            <person name="Sharon I."/>
            <person name="Castelle C.J."/>
            <person name="Probst A.J."/>
            <person name="Thomas B.C."/>
            <person name="Singh A."/>
            <person name="Wilkins M.J."/>
            <person name="Karaoz U."/>
            <person name="Brodie E.L."/>
            <person name="Williams K.H."/>
            <person name="Hubbard S.S."/>
            <person name="Banfield J.F."/>
        </authorList>
    </citation>
    <scope>NUCLEOTIDE SEQUENCE [LARGE SCALE GENOMIC DNA]</scope>
</reference>
<evidence type="ECO:0000313" key="2">
    <source>
        <dbReference type="EMBL" id="OGE84294.1"/>
    </source>
</evidence>
<dbReference type="Gene3D" id="2.170.270.10">
    <property type="entry name" value="SET domain"/>
    <property type="match status" value="1"/>
</dbReference>
<dbReference type="Pfam" id="PF00856">
    <property type="entry name" value="SET"/>
    <property type="match status" value="1"/>
</dbReference>
<dbReference type="PANTHER" id="PTHR12350">
    <property type="entry name" value="HISTONE-LYSINE N-METHYLTRANSFERASE-RELATED"/>
    <property type="match status" value="1"/>
</dbReference>
<dbReference type="InterPro" id="IPR053201">
    <property type="entry name" value="Flavunoidine_N-MTase"/>
</dbReference>
<dbReference type="SMART" id="SM00317">
    <property type="entry name" value="SET"/>
    <property type="match status" value="1"/>
</dbReference>
<accession>A0A1F5P387</accession>
<gene>
    <name evidence="2" type="ORF">A2846_02025</name>
</gene>
<feature type="domain" description="SET" evidence="1">
    <location>
        <begin position="1"/>
        <end position="105"/>
    </location>
</feature>
<dbReference type="PROSITE" id="PS50280">
    <property type="entry name" value="SET"/>
    <property type="match status" value="1"/>
</dbReference>
<evidence type="ECO:0000259" key="1">
    <source>
        <dbReference type="PROSITE" id="PS50280"/>
    </source>
</evidence>
<dbReference type="SUPFAM" id="SSF82199">
    <property type="entry name" value="SET domain"/>
    <property type="match status" value="1"/>
</dbReference>
<dbReference type="InterPro" id="IPR001214">
    <property type="entry name" value="SET_dom"/>
</dbReference>
<dbReference type="Proteomes" id="UP000176339">
    <property type="component" value="Unassembled WGS sequence"/>
</dbReference>
<dbReference type="InterPro" id="IPR046341">
    <property type="entry name" value="SET_dom_sf"/>
</dbReference>
<name>A0A1F5P387_9BACT</name>
<comment type="caution">
    <text evidence="2">The sequence shown here is derived from an EMBL/GenBank/DDBJ whole genome shotgun (WGS) entry which is preliminary data.</text>
</comment>
<dbReference type="PANTHER" id="PTHR12350:SF19">
    <property type="entry name" value="SET DOMAIN-CONTAINING PROTEIN"/>
    <property type="match status" value="1"/>
</dbReference>
<evidence type="ECO:0000313" key="3">
    <source>
        <dbReference type="Proteomes" id="UP000176339"/>
    </source>
</evidence>
<dbReference type="AlphaFoldDB" id="A0A1F5P387"/>
<protein>
    <recommendedName>
        <fullName evidence="1">SET domain-containing protein</fullName>
    </recommendedName>
</protein>
<organism evidence="2 3">
    <name type="scientific">Candidatus Doudnabacteria bacterium RIFCSPHIGHO2_01_FULL_49_9</name>
    <dbReference type="NCBI Taxonomy" id="1817827"/>
    <lineage>
        <taxon>Bacteria</taxon>
        <taxon>Candidatus Doudnaibacteriota</taxon>
    </lineage>
</organism>
<proteinExistence type="predicted"/>
<dbReference type="EMBL" id="MFEN01000019">
    <property type="protein sequence ID" value="OGE84294.1"/>
    <property type="molecule type" value="Genomic_DNA"/>
</dbReference>